<dbReference type="GO" id="GO:0005886">
    <property type="term" value="C:plasma membrane"/>
    <property type="evidence" value="ECO:0007669"/>
    <property type="project" value="TreeGrafter"/>
</dbReference>
<feature type="non-terminal residue" evidence="3">
    <location>
        <position position="401"/>
    </location>
</feature>
<dbReference type="EMBL" id="KZ350840">
    <property type="protein sequence ID" value="PIO63488.1"/>
    <property type="molecule type" value="Genomic_DNA"/>
</dbReference>
<dbReference type="Proteomes" id="UP000230423">
    <property type="component" value="Unassembled WGS sequence"/>
</dbReference>
<dbReference type="Pfam" id="PF08454">
    <property type="entry name" value="RIH_assoc"/>
    <property type="match status" value="1"/>
</dbReference>
<dbReference type="GO" id="GO:0005509">
    <property type="term" value="F:calcium ion binding"/>
    <property type="evidence" value="ECO:0007669"/>
    <property type="project" value="TreeGrafter"/>
</dbReference>
<feature type="non-terminal residue" evidence="3">
    <location>
        <position position="1"/>
    </location>
</feature>
<feature type="domain" description="RyR/IP3R Homology associated" evidence="2">
    <location>
        <begin position="276"/>
        <end position="381"/>
    </location>
</feature>
<dbReference type="InterPro" id="IPR015925">
    <property type="entry name" value="Ryanodine_IP3_receptor"/>
</dbReference>
<dbReference type="PANTHER" id="PTHR13715">
    <property type="entry name" value="RYANODINE RECEPTOR AND IP3 RECEPTOR"/>
    <property type="match status" value="1"/>
</dbReference>
<name>A0A2G9TZZ6_TELCI</name>
<reference evidence="3 4" key="1">
    <citation type="submission" date="2015-09" db="EMBL/GenBank/DDBJ databases">
        <title>Draft genome of the parasitic nematode Teladorsagia circumcincta isolate WARC Sus (inbred).</title>
        <authorList>
            <person name="Mitreva M."/>
        </authorList>
    </citation>
    <scope>NUCLEOTIDE SEQUENCE [LARGE SCALE GENOMIC DNA]</scope>
    <source>
        <strain evidence="3 4">S</strain>
    </source>
</reference>
<dbReference type="GO" id="GO:0005789">
    <property type="term" value="C:endoplasmic reticulum membrane"/>
    <property type="evidence" value="ECO:0007669"/>
    <property type="project" value="TreeGrafter"/>
</dbReference>
<dbReference type="GO" id="GO:0051209">
    <property type="term" value="P:release of sequestered calcium ion into cytosol"/>
    <property type="evidence" value="ECO:0007669"/>
    <property type="project" value="TreeGrafter"/>
</dbReference>
<accession>A0A2G9TZZ6</accession>
<evidence type="ECO:0000256" key="1">
    <source>
        <dbReference type="SAM" id="MobiDB-lite"/>
    </source>
</evidence>
<dbReference type="GO" id="GO:0035091">
    <property type="term" value="F:phosphatidylinositol binding"/>
    <property type="evidence" value="ECO:0007669"/>
    <property type="project" value="TreeGrafter"/>
</dbReference>
<dbReference type="OrthoDB" id="5869798at2759"/>
<evidence type="ECO:0000313" key="3">
    <source>
        <dbReference type="EMBL" id="PIO63488.1"/>
    </source>
</evidence>
<dbReference type="GO" id="GO:0005220">
    <property type="term" value="F:inositol 1,4,5-trisphosphate-gated calcium channel activity"/>
    <property type="evidence" value="ECO:0007669"/>
    <property type="project" value="TreeGrafter"/>
</dbReference>
<gene>
    <name evidence="3" type="ORF">TELCIR_14911</name>
</gene>
<proteinExistence type="predicted"/>
<dbReference type="GO" id="GO:0016529">
    <property type="term" value="C:sarcoplasmic reticulum"/>
    <property type="evidence" value="ECO:0007669"/>
    <property type="project" value="TreeGrafter"/>
</dbReference>
<dbReference type="InterPro" id="IPR016024">
    <property type="entry name" value="ARM-type_fold"/>
</dbReference>
<evidence type="ECO:0000313" key="4">
    <source>
        <dbReference type="Proteomes" id="UP000230423"/>
    </source>
</evidence>
<feature type="region of interest" description="Disordered" evidence="1">
    <location>
        <begin position="246"/>
        <end position="270"/>
    </location>
</feature>
<dbReference type="GO" id="GO:0030667">
    <property type="term" value="C:secretory granule membrane"/>
    <property type="evidence" value="ECO:0007669"/>
    <property type="project" value="TreeGrafter"/>
</dbReference>
<dbReference type="GO" id="GO:0070679">
    <property type="term" value="F:inositol 1,4,5 trisphosphate binding"/>
    <property type="evidence" value="ECO:0007669"/>
    <property type="project" value="TreeGrafter"/>
</dbReference>
<dbReference type="SUPFAM" id="SSF48371">
    <property type="entry name" value="ARM repeat"/>
    <property type="match status" value="1"/>
</dbReference>
<dbReference type="PANTHER" id="PTHR13715:SF102">
    <property type="entry name" value="INOSITOL 1,4,5-TRISPHOSPHATE RECEPTOR"/>
    <property type="match status" value="1"/>
</dbReference>
<dbReference type="AlphaFoldDB" id="A0A2G9TZZ6"/>
<dbReference type="InterPro" id="IPR013662">
    <property type="entry name" value="RIH_assoc-dom"/>
</dbReference>
<sequence length="401" mass="44692">INERMAHELYEAIYQSSGHELHLDGGDGQLLLAILMQMMIGEFKFYLLPLHSAEGSVLVDVLHTPDLLFPVGSALREQCAKGAVVTKLIQHCKTLMQNKQDNLCTRVLQTLCRMCSCTKHSLSDQGEQLRAKLLQRYFGPHGRSDRMGEFPDGVKGLTMHSSEAGHADKHYEVQQSFYNRLRKKDAHEPFFKAISQRIQTAQNRLKSDMMSCNETSTALTPVSPDHGSGPGGLFSANHIRHPSLSEISNHSHDMTSVPDLSPYQDEDRTSDALPPEVAIVEPILRVLQLLCENHNNVLQNFIRKQSDRTNHNLVSDTLSFLDTVCGSTKGSLGVFGEIGEHNFSLITQTLATLTEFCQGPCHENQNTMAMQENGLNIIISLVLNDIKPLADDHMELALEIK</sequence>
<protein>
    <recommendedName>
        <fullName evidence="2">RyR/IP3R Homology associated domain-containing protein</fullName>
    </recommendedName>
</protein>
<evidence type="ECO:0000259" key="2">
    <source>
        <dbReference type="Pfam" id="PF08454"/>
    </source>
</evidence>
<organism evidence="3 4">
    <name type="scientific">Teladorsagia circumcincta</name>
    <name type="common">Brown stomach worm</name>
    <name type="synonym">Ostertagia circumcincta</name>
    <dbReference type="NCBI Taxonomy" id="45464"/>
    <lineage>
        <taxon>Eukaryota</taxon>
        <taxon>Metazoa</taxon>
        <taxon>Ecdysozoa</taxon>
        <taxon>Nematoda</taxon>
        <taxon>Chromadorea</taxon>
        <taxon>Rhabditida</taxon>
        <taxon>Rhabditina</taxon>
        <taxon>Rhabditomorpha</taxon>
        <taxon>Strongyloidea</taxon>
        <taxon>Trichostrongylidae</taxon>
        <taxon>Teladorsagia</taxon>
    </lineage>
</organism>
<keyword evidence="4" id="KW-1185">Reference proteome</keyword>